<evidence type="ECO:0000256" key="2">
    <source>
        <dbReference type="ARBA" id="ARBA00022448"/>
    </source>
</evidence>
<evidence type="ECO:0000313" key="12">
    <source>
        <dbReference type="Proteomes" id="UP000547614"/>
    </source>
</evidence>
<feature type="transmembrane region" description="Helical" evidence="9">
    <location>
        <begin position="318"/>
        <end position="336"/>
    </location>
</feature>
<dbReference type="PANTHER" id="PTHR33451:SF3">
    <property type="entry name" value="MALATE-2H(+)_NA(+)-LACTATE ANTIPORTER"/>
    <property type="match status" value="1"/>
</dbReference>
<feature type="transmembrane region" description="Helical" evidence="9">
    <location>
        <begin position="102"/>
        <end position="126"/>
    </location>
</feature>
<dbReference type="PANTHER" id="PTHR33451">
    <property type="entry name" value="MALATE-2H(+)/NA(+)-LACTATE ANTIPORTER"/>
    <property type="match status" value="1"/>
</dbReference>
<feature type="transmembrane region" description="Helical" evidence="9">
    <location>
        <begin position="41"/>
        <end position="60"/>
    </location>
</feature>
<dbReference type="GO" id="GO:0005886">
    <property type="term" value="C:plasma membrane"/>
    <property type="evidence" value="ECO:0007669"/>
    <property type="project" value="UniProtKB-SubCell"/>
</dbReference>
<keyword evidence="4" id="KW-1003">Cell membrane</keyword>
<keyword evidence="3" id="KW-0050">Antiport</keyword>
<evidence type="ECO:0000256" key="6">
    <source>
        <dbReference type="ARBA" id="ARBA00022989"/>
    </source>
</evidence>
<evidence type="ECO:0000313" key="11">
    <source>
        <dbReference type="EMBL" id="MBB3190273.1"/>
    </source>
</evidence>
<evidence type="ECO:0000256" key="3">
    <source>
        <dbReference type="ARBA" id="ARBA00022449"/>
    </source>
</evidence>
<keyword evidence="12" id="KW-1185">Reference proteome</keyword>
<dbReference type="Proteomes" id="UP000547614">
    <property type="component" value="Unassembled WGS sequence"/>
</dbReference>
<dbReference type="InterPro" id="IPR004770">
    <property type="entry name" value="Na/H_antiport_NhaC"/>
</dbReference>
<evidence type="ECO:0000259" key="10">
    <source>
        <dbReference type="Pfam" id="PF03553"/>
    </source>
</evidence>
<comment type="subcellular location">
    <subcellularLocation>
        <location evidence="1">Cell membrane</location>
        <topology evidence="1">Multi-pass membrane protein</topology>
    </subcellularLocation>
</comment>
<name>A0A839V3K2_9GAMM</name>
<dbReference type="AlphaFoldDB" id="A0A839V3K2"/>
<dbReference type="InterPro" id="IPR052180">
    <property type="entry name" value="NhaC_Na-H+_Antiporter"/>
</dbReference>
<dbReference type="EMBL" id="JACHXP010000006">
    <property type="protein sequence ID" value="MBB3190273.1"/>
    <property type="molecule type" value="Genomic_DNA"/>
</dbReference>
<evidence type="ECO:0000256" key="5">
    <source>
        <dbReference type="ARBA" id="ARBA00022692"/>
    </source>
</evidence>
<feature type="transmembrane region" description="Helical" evidence="9">
    <location>
        <begin position="436"/>
        <end position="461"/>
    </location>
</feature>
<comment type="similarity">
    <text evidence="8">Belongs to the NhaC Na(+)/H(+) (TC 2.A.35) antiporter family.</text>
</comment>
<evidence type="ECO:0000256" key="4">
    <source>
        <dbReference type="ARBA" id="ARBA00022475"/>
    </source>
</evidence>
<dbReference type="NCBIfam" id="TIGR00931">
    <property type="entry name" value="antiport_nhaC"/>
    <property type="match status" value="1"/>
</dbReference>
<protein>
    <submittedName>
        <fullName evidence="11">NhaC family Na+:H+ antiporter</fullName>
    </submittedName>
</protein>
<feature type="transmembrane region" description="Helical" evidence="9">
    <location>
        <begin position="240"/>
        <end position="259"/>
    </location>
</feature>
<feature type="transmembrane region" description="Helical" evidence="9">
    <location>
        <begin position="198"/>
        <end position="220"/>
    </location>
</feature>
<dbReference type="GO" id="GO:0015297">
    <property type="term" value="F:antiporter activity"/>
    <property type="evidence" value="ECO:0007669"/>
    <property type="project" value="UniProtKB-KW"/>
</dbReference>
<dbReference type="RefSeq" id="WP_183325018.1">
    <property type="nucleotide sequence ID" value="NZ_JACHXP010000006.1"/>
</dbReference>
<evidence type="ECO:0000256" key="7">
    <source>
        <dbReference type="ARBA" id="ARBA00023136"/>
    </source>
</evidence>
<feature type="transmembrane region" description="Helical" evidence="9">
    <location>
        <begin position="12"/>
        <end position="35"/>
    </location>
</feature>
<keyword evidence="6 9" id="KW-1133">Transmembrane helix</keyword>
<comment type="caution">
    <text evidence="11">The sequence shown here is derived from an EMBL/GenBank/DDBJ whole genome shotgun (WGS) entry which is preliminary data.</text>
</comment>
<dbReference type="InterPro" id="IPR018461">
    <property type="entry name" value="Na/H_Antiport_NhaC-like_C"/>
</dbReference>
<organism evidence="11 12">
    <name type="scientific">Halomonas cerina</name>
    <dbReference type="NCBI Taxonomy" id="447424"/>
    <lineage>
        <taxon>Bacteria</taxon>
        <taxon>Pseudomonadati</taxon>
        <taxon>Pseudomonadota</taxon>
        <taxon>Gammaproteobacteria</taxon>
        <taxon>Oceanospirillales</taxon>
        <taxon>Halomonadaceae</taxon>
        <taxon>Halomonas</taxon>
    </lineage>
</organism>
<reference evidence="11 12" key="1">
    <citation type="submission" date="2020-08" db="EMBL/GenBank/DDBJ databases">
        <title>Genomic Encyclopedia of Type Strains, Phase III (KMG-III): the genomes of soil and plant-associated and newly described type strains.</title>
        <authorList>
            <person name="Whitman W."/>
        </authorList>
    </citation>
    <scope>NUCLEOTIDE SEQUENCE [LARGE SCALE GENOMIC DNA]</scope>
    <source>
        <strain evidence="11 12">CECT 7282</strain>
    </source>
</reference>
<evidence type="ECO:0000256" key="8">
    <source>
        <dbReference type="ARBA" id="ARBA00038435"/>
    </source>
</evidence>
<evidence type="ECO:0000256" key="9">
    <source>
        <dbReference type="SAM" id="Phobius"/>
    </source>
</evidence>
<proteinExistence type="inferred from homology"/>
<accession>A0A839V3K2</accession>
<gene>
    <name evidence="11" type="ORF">FHR94_001506</name>
</gene>
<feature type="transmembrane region" description="Helical" evidence="9">
    <location>
        <begin position="357"/>
        <end position="379"/>
    </location>
</feature>
<keyword evidence="7 9" id="KW-0472">Membrane</keyword>
<evidence type="ECO:0000256" key="1">
    <source>
        <dbReference type="ARBA" id="ARBA00004651"/>
    </source>
</evidence>
<sequence length="496" mass="52173">MDSDETPSPKKPSLLMAILPIALTIALLMLQLFVFDDFTPHIPLVLGIMIVGALGWFQGYRWSHMEAGLYKVVSVGLPSMAILMTVGMIIGVWILSGTVPLLIYYGLAILSPGIFLFATCLICAVISLATGTSWGTVGTVGLALIGIGEGLGIPLYLTAGAVVSGAFFGDKMSPLSDTTNLAPAVCGTDLWSHIRAMIATTGPAMLVALALYAWIGTGYATDATLPSESVAQINTTLQETFALTFWLLIPPIVVVVLAVRRFPALPSIFAGVVLGGIMAVVVQGVSVHDVFNAMQSGYTSDTGIEAVDSLLSKGGIQSMTWVITLVLIALGFGGMLERTRCLEVVLEHVLKIAKSRFGLVAASTGSAIGTNMVTGDVYLSVALPGRMFAPAYRGRGLSVTNLSRSVEDGGTLVSPLIPWNVGGAFVAGTLGVDTLAYAPVAFACWMSLLFGLLWAATGWFVPKASDQERQRWKDLGEAVMDETGRHDAVPPSTAKA</sequence>
<feature type="transmembrane region" description="Helical" evidence="9">
    <location>
        <begin position="266"/>
        <end position="286"/>
    </location>
</feature>
<dbReference type="Pfam" id="PF03553">
    <property type="entry name" value="Na_H_antiporter"/>
    <property type="match status" value="1"/>
</dbReference>
<keyword evidence="5 9" id="KW-0812">Transmembrane</keyword>
<keyword evidence="2" id="KW-0813">Transport</keyword>
<feature type="transmembrane region" description="Helical" evidence="9">
    <location>
        <begin position="72"/>
        <end position="96"/>
    </location>
</feature>
<feature type="domain" description="Na+/H+ antiporter NhaC-like C-terminal" evidence="10">
    <location>
        <begin position="165"/>
        <end position="459"/>
    </location>
</feature>